<dbReference type="Proteomes" id="UP000234323">
    <property type="component" value="Unassembled WGS sequence"/>
</dbReference>
<evidence type="ECO:0000313" key="1">
    <source>
        <dbReference type="EMBL" id="PKY52265.1"/>
    </source>
</evidence>
<reference evidence="1 2" key="1">
    <citation type="submission" date="2015-10" db="EMBL/GenBank/DDBJ databases">
        <title>Genome analyses suggest a sexual origin of heterokaryosis in a supposedly ancient asexual fungus.</title>
        <authorList>
            <person name="Ropars J."/>
            <person name="Sedzielewska K."/>
            <person name="Noel J."/>
            <person name="Charron P."/>
            <person name="Farinelli L."/>
            <person name="Marton T."/>
            <person name="Kruger M."/>
            <person name="Pelin A."/>
            <person name="Brachmann A."/>
            <person name="Corradi N."/>
        </authorList>
    </citation>
    <scope>NUCLEOTIDE SEQUENCE [LARGE SCALE GENOMIC DNA]</scope>
    <source>
        <strain evidence="1 2">A4</strain>
    </source>
</reference>
<proteinExistence type="predicted"/>
<organism evidence="1 2">
    <name type="scientific">Rhizophagus irregularis</name>
    <dbReference type="NCBI Taxonomy" id="588596"/>
    <lineage>
        <taxon>Eukaryota</taxon>
        <taxon>Fungi</taxon>
        <taxon>Fungi incertae sedis</taxon>
        <taxon>Mucoromycota</taxon>
        <taxon>Glomeromycotina</taxon>
        <taxon>Glomeromycetes</taxon>
        <taxon>Glomerales</taxon>
        <taxon>Glomeraceae</taxon>
        <taxon>Rhizophagus</taxon>
    </lineage>
</organism>
<sequence>MNYSDENGKNSNNQNTFTITIFTVDDAIHEHKSKNGSKRSEIHVEIFKETADKGNPSAQLRYGIQSNLYVPISIHGY</sequence>
<evidence type="ECO:0000313" key="2">
    <source>
        <dbReference type="Proteomes" id="UP000234323"/>
    </source>
</evidence>
<accession>A0A2I1H050</accession>
<dbReference type="EMBL" id="LLXI01001173">
    <property type="protein sequence ID" value="PKY52265.1"/>
    <property type="molecule type" value="Genomic_DNA"/>
</dbReference>
<comment type="caution">
    <text evidence="1">The sequence shown here is derived from an EMBL/GenBank/DDBJ whole genome shotgun (WGS) entry which is preliminary data.</text>
</comment>
<name>A0A2I1H050_9GLOM</name>
<protein>
    <submittedName>
        <fullName evidence="1">Uncharacterized protein</fullName>
    </submittedName>
</protein>
<gene>
    <name evidence="1" type="ORF">RhiirA4_469796</name>
</gene>
<dbReference type="AlphaFoldDB" id="A0A2I1H050"/>
<keyword evidence="2" id="KW-1185">Reference proteome</keyword>